<dbReference type="HOGENOM" id="CLU_002352_0_2_11"/>
<dbReference type="InterPro" id="IPR001387">
    <property type="entry name" value="Cro/C1-type_HTH"/>
</dbReference>
<dbReference type="EMBL" id="CP001802">
    <property type="protein sequence ID" value="ACY22977.1"/>
    <property type="molecule type" value="Genomic_DNA"/>
</dbReference>
<dbReference type="CDD" id="cd00093">
    <property type="entry name" value="HTH_XRE"/>
    <property type="match status" value="1"/>
</dbReference>
<name>D0L347_GORB4</name>
<dbReference type="eggNOG" id="COG2319">
    <property type="taxonomic scope" value="Bacteria"/>
</dbReference>
<keyword evidence="4" id="KW-0472">Membrane</keyword>
<dbReference type="Pfam" id="PF20703">
    <property type="entry name" value="nSTAND1"/>
    <property type="match status" value="1"/>
</dbReference>
<dbReference type="InterPro" id="IPR051179">
    <property type="entry name" value="WD_repeat_multifunction"/>
</dbReference>
<keyword evidence="4" id="KW-0812">Transmembrane</keyword>
<accession>D0L347</accession>
<dbReference type="InterPro" id="IPR015943">
    <property type="entry name" value="WD40/YVTN_repeat-like_dom_sf"/>
</dbReference>
<keyword evidence="2" id="KW-0677">Repeat</keyword>
<dbReference type="SUPFAM" id="SSF75011">
    <property type="entry name" value="3-carboxy-cis,cis-mucoante lactonizing enzyme"/>
    <property type="match status" value="1"/>
</dbReference>
<dbReference type="PROSITE" id="PS50294">
    <property type="entry name" value="WD_REPEATS_REGION"/>
    <property type="match status" value="1"/>
</dbReference>
<dbReference type="RefSeq" id="WP_012835481.1">
    <property type="nucleotide sequence ID" value="NC_013441.1"/>
</dbReference>
<protein>
    <submittedName>
        <fullName evidence="6">WD40 repeat, subgroup</fullName>
    </submittedName>
</protein>
<evidence type="ECO:0000313" key="7">
    <source>
        <dbReference type="Proteomes" id="UP000001219"/>
    </source>
</evidence>
<dbReference type="InterPro" id="IPR001680">
    <property type="entry name" value="WD40_rpt"/>
</dbReference>
<evidence type="ECO:0000256" key="4">
    <source>
        <dbReference type="SAM" id="Phobius"/>
    </source>
</evidence>
<feature type="repeat" description="WD" evidence="3">
    <location>
        <begin position="1188"/>
        <end position="1221"/>
    </location>
</feature>
<dbReference type="OrthoDB" id="134501at2"/>
<dbReference type="PANTHER" id="PTHR19857">
    <property type="entry name" value="MITOCHONDRIAL DIVISION PROTEIN 1-RELATED"/>
    <property type="match status" value="1"/>
</dbReference>
<feature type="transmembrane region" description="Helical" evidence="4">
    <location>
        <begin position="544"/>
        <end position="567"/>
    </location>
</feature>
<dbReference type="Pfam" id="PF00400">
    <property type="entry name" value="WD40"/>
    <property type="match status" value="2"/>
</dbReference>
<dbReference type="InterPro" id="IPR027417">
    <property type="entry name" value="P-loop_NTPase"/>
</dbReference>
<dbReference type="PROSITE" id="PS50082">
    <property type="entry name" value="WD_REPEATS_2"/>
    <property type="match status" value="1"/>
</dbReference>
<dbReference type="InterPro" id="IPR019775">
    <property type="entry name" value="WD40_repeat_CS"/>
</dbReference>
<reference evidence="6 7" key="2">
    <citation type="journal article" date="2010" name="Stand. Genomic Sci.">
        <title>Complete genome sequence of Gordonia bronchialis type strain (3410).</title>
        <authorList>
            <person name="Ivanova N."/>
            <person name="Sikorski J."/>
            <person name="Jando M."/>
            <person name="Lapidus A."/>
            <person name="Nolan M."/>
            <person name="Lucas S."/>
            <person name="Del Rio T.G."/>
            <person name="Tice H."/>
            <person name="Copeland A."/>
            <person name="Cheng J.F."/>
            <person name="Chen F."/>
            <person name="Bruce D."/>
            <person name="Goodwin L."/>
            <person name="Pitluck S."/>
            <person name="Mavromatis K."/>
            <person name="Ovchinnikova G."/>
            <person name="Pati A."/>
            <person name="Chen A."/>
            <person name="Palaniappan K."/>
            <person name="Land M."/>
            <person name="Hauser L."/>
            <person name="Chang Y.J."/>
            <person name="Jeffries C.D."/>
            <person name="Chain P."/>
            <person name="Saunders E."/>
            <person name="Han C."/>
            <person name="Detter J.C."/>
            <person name="Brettin T."/>
            <person name="Rohde M."/>
            <person name="Goker M."/>
            <person name="Bristow J."/>
            <person name="Eisen J.A."/>
            <person name="Markowitz V."/>
            <person name="Hugenholtz P."/>
            <person name="Klenk H.P."/>
            <person name="Kyrpides N.C."/>
        </authorList>
    </citation>
    <scope>NUCLEOTIDE SEQUENCE [LARGE SCALE GENOMIC DNA]</scope>
    <source>
        <strain evidence="7">ATCC 25592 / DSM 43247 / BCRC 13721 / JCM 3198 / KCTC 3076 / NBRC 16047 / NCTC 10667</strain>
    </source>
</reference>
<dbReference type="InterPro" id="IPR049052">
    <property type="entry name" value="nSTAND1"/>
</dbReference>
<dbReference type="KEGG" id="gbr:Gbro_3798"/>
<gene>
    <name evidence="6" type="ordered locus">Gbro_3798</name>
</gene>
<dbReference type="STRING" id="526226.Gbro_3798"/>
<proteinExistence type="predicted"/>
<dbReference type="SUPFAM" id="SSF50998">
    <property type="entry name" value="Quinoprotein alcohol dehydrogenase-like"/>
    <property type="match status" value="1"/>
</dbReference>
<evidence type="ECO:0000256" key="3">
    <source>
        <dbReference type="PROSITE-ProRule" id="PRU00221"/>
    </source>
</evidence>
<dbReference type="SUPFAM" id="SSF52540">
    <property type="entry name" value="P-loop containing nucleoside triphosphate hydrolases"/>
    <property type="match status" value="1"/>
</dbReference>
<feature type="domain" description="Novel STAND NTPase 1" evidence="5">
    <location>
        <begin position="96"/>
        <end position="488"/>
    </location>
</feature>
<keyword evidence="4" id="KW-1133">Transmembrane helix</keyword>
<dbReference type="Gene3D" id="2.130.10.10">
    <property type="entry name" value="YVTN repeat-like/Quinoprotein amine dehydrogenase"/>
    <property type="match status" value="3"/>
</dbReference>
<evidence type="ECO:0000256" key="1">
    <source>
        <dbReference type="ARBA" id="ARBA00022574"/>
    </source>
</evidence>
<organism evidence="6 7">
    <name type="scientific">Gordonia bronchialis (strain ATCC 25592 / DSM 43247 / BCRC 13721 / JCM 3198 / KCTC 3076 / NBRC 16047 / NCTC 10667)</name>
    <name type="common">Rhodococcus bronchialis</name>
    <dbReference type="NCBI Taxonomy" id="526226"/>
    <lineage>
        <taxon>Bacteria</taxon>
        <taxon>Bacillati</taxon>
        <taxon>Actinomycetota</taxon>
        <taxon>Actinomycetes</taxon>
        <taxon>Mycobacteriales</taxon>
        <taxon>Gordoniaceae</taxon>
        <taxon>Gordonia</taxon>
    </lineage>
</organism>
<dbReference type="PROSITE" id="PS00678">
    <property type="entry name" value="WD_REPEATS_1"/>
    <property type="match status" value="1"/>
</dbReference>
<sequence length="1301" mass="137939">MGPDSVHSRDELGVALTELRQRAGLSVRDVASEADALLGTVAGWFAGQHAPTAASREMFESVLTVCGVPAAEHPEWWAAVTRVSRRPSRRTRPACPYRGFVEFSQSDSHLMFGRDDLLARLLDLVDSWHRGPDGPTTVMVVGASGVGKSSLVRSGLLGRIGRPLTDSDQTGPDTPGIDLSAWRGVVMVPGEDPTAALDSAIADLAGASGPAVLVVDQVEELWTQNCRERRLEFSRRIAELAVSRTVLPTGVLRADFYGQVAAVSWLTGALEHSQIVVPPMTMDQLREVIVRPAEAVGATVDDDLVDMLLEELSPGVVPPGAAAAPGVLPLLSHALRATWDRSDCRRLTVGNYLATGRIGGAVEQTAERVYQALPSTAQDLARRLILEMINVDEDSVTRRTVALADFATEEPVADDAVLPQWTPSRVLERFADAQLITITDSYAQVAHEALLTAWPRLTEWIEADQERLLLARRLRTLCEHWEDNGRRDDLLPGGPTLAMFATLADDSGSVSLDQRSREFLEAGQARHEAATEAERNRARQLRRVAVSAVVFGVVAVLAAITAVLAGVNAVQQRQQAEEVRNEALSRQLAVQSSEMSRRDPALAAQRAMVAYRQAPTLQARSRLIEAAGDPVPTRFIAGPGPVRLATDDRGTILAAVSQSGYVRVFGLGPDGVTGQTSTFEVTRRGEGALGAVTFVPGTSTLLAGGRNSVSAWRLDNPAAPTRIGELPGVRGQVESLAVSRDGRLVVAGVGGVGAVVWTRPAALPATTPADSSAVPWGPGSWTQIAMPADAAAEEGGAVAVSPSGALVATSTAFRRIELWRNLGDRLARAGEVHLAAGADNQRAEDLTFGPDDRTLFAGLRSRTVDVFDVGDPAAPRRTGQHGGFNDYISTLAVSADGTQLAAGGADNSVRIIDLRDPAAPARSLPVPANVTSVLFAGTHVIMAGADGIVVDWPPSRSVVTIGTGAVYQIPADRLGTRILASDTTIDGRVTQWAVSSGTMRRAGPDLLPPPDEVFSGAAVLSGTGRIAVMGTVSGAVVFADYTDPAAPRILSRVPAQSSLNETVDYSERSGIAVTGATDLGKATVLDASDPSNPRVVGEFDAGDGAWWVSLSPDGRRVAVATVSGAVLVYDLSTPSTPRLLGVVHRFETAALSVRFDASGTRLIAASENKRVAVVDVTDPRHPHTVAEMSGPTSELYSAAFSSDGRRVVAGGSNAEVWVWDIGDNGPKRVAVLRSFPGRVYDVRLTPDGRLYASGEGGVLRSWEIDAARVMDELCARPGDQITKAEWRNYLPDVPYDPPCPR</sequence>
<evidence type="ECO:0000259" key="5">
    <source>
        <dbReference type="Pfam" id="PF20703"/>
    </source>
</evidence>
<evidence type="ECO:0000313" key="6">
    <source>
        <dbReference type="EMBL" id="ACY22977.1"/>
    </source>
</evidence>
<dbReference type="SUPFAM" id="SSF101898">
    <property type="entry name" value="NHL repeat"/>
    <property type="match status" value="1"/>
</dbReference>
<reference evidence="7" key="1">
    <citation type="submission" date="2009-10" db="EMBL/GenBank/DDBJ databases">
        <title>The complete chromosome of Gordonia bronchialis DSM 43247.</title>
        <authorList>
            <consortium name="US DOE Joint Genome Institute (JGI-PGF)"/>
            <person name="Lucas S."/>
            <person name="Copeland A."/>
            <person name="Lapidus A."/>
            <person name="Glavina del Rio T."/>
            <person name="Dalin E."/>
            <person name="Tice H."/>
            <person name="Bruce D."/>
            <person name="Goodwin L."/>
            <person name="Pitluck S."/>
            <person name="Kyrpides N."/>
            <person name="Mavromatis K."/>
            <person name="Ivanova N."/>
            <person name="Ovchinnikova G."/>
            <person name="Saunders E."/>
            <person name="Brettin T."/>
            <person name="Detter J.C."/>
            <person name="Han C."/>
            <person name="Larimer F."/>
            <person name="Land M."/>
            <person name="Hauser L."/>
            <person name="Markowitz V."/>
            <person name="Cheng J.-F."/>
            <person name="Hugenholtz P."/>
            <person name="Woyke T."/>
            <person name="Wu D."/>
            <person name="Jando M."/>
            <person name="Schneider S."/>
            <person name="Goeker M."/>
            <person name="Klenk H.-P."/>
            <person name="Eisen J.A."/>
        </authorList>
    </citation>
    <scope>NUCLEOTIDE SEQUENCE [LARGE SCALE GENOMIC DNA]</scope>
    <source>
        <strain evidence="7">ATCC 25592 / DSM 43247 / BCRC 13721 / JCM 3198 / KCTC 3076 / NBRC 16047 / NCTC 10667</strain>
    </source>
</reference>
<dbReference type="InterPro" id="IPR011047">
    <property type="entry name" value="Quinoprotein_ADH-like_sf"/>
</dbReference>
<keyword evidence="1 3" id="KW-0853">WD repeat</keyword>
<dbReference type="Pfam" id="PF13560">
    <property type="entry name" value="HTH_31"/>
    <property type="match status" value="1"/>
</dbReference>
<dbReference type="SMART" id="SM00320">
    <property type="entry name" value="WD40"/>
    <property type="match status" value="9"/>
</dbReference>
<evidence type="ECO:0000256" key="2">
    <source>
        <dbReference type="ARBA" id="ARBA00022737"/>
    </source>
</evidence>
<dbReference type="Proteomes" id="UP000001219">
    <property type="component" value="Chromosome"/>
</dbReference>
<keyword evidence="7" id="KW-1185">Reference proteome</keyword>